<organism evidence="1 2">
    <name type="scientific">Daphnia magna</name>
    <dbReference type="NCBI Taxonomy" id="35525"/>
    <lineage>
        <taxon>Eukaryota</taxon>
        <taxon>Metazoa</taxon>
        <taxon>Ecdysozoa</taxon>
        <taxon>Arthropoda</taxon>
        <taxon>Crustacea</taxon>
        <taxon>Branchiopoda</taxon>
        <taxon>Diplostraca</taxon>
        <taxon>Cladocera</taxon>
        <taxon>Anomopoda</taxon>
        <taxon>Daphniidae</taxon>
        <taxon>Daphnia</taxon>
    </lineage>
</organism>
<comment type="caution">
    <text evidence="1">The sequence shown here is derived from an EMBL/GenBank/DDBJ whole genome shotgun (WGS) entry which is preliminary data.</text>
</comment>
<reference evidence="1 2" key="1">
    <citation type="journal article" date="2023" name="Nucleic Acids Res.">
        <title>The hologenome of Daphnia magna reveals possible DNA methylation and microbiome-mediated evolution of the host genome.</title>
        <authorList>
            <person name="Chaturvedi A."/>
            <person name="Li X."/>
            <person name="Dhandapani V."/>
            <person name="Marshall H."/>
            <person name="Kissane S."/>
            <person name="Cuenca-Cambronero M."/>
            <person name="Asole G."/>
            <person name="Calvet F."/>
            <person name="Ruiz-Romero M."/>
            <person name="Marangio P."/>
            <person name="Guigo R."/>
            <person name="Rago D."/>
            <person name="Mirbahai L."/>
            <person name="Eastwood N."/>
            <person name="Colbourne J.K."/>
            <person name="Zhou J."/>
            <person name="Mallon E."/>
            <person name="Orsini L."/>
        </authorList>
    </citation>
    <scope>NUCLEOTIDE SEQUENCE [LARGE SCALE GENOMIC DNA]</scope>
    <source>
        <strain evidence="1">LRV0_1</strain>
    </source>
</reference>
<gene>
    <name evidence="1" type="ORF">OUZ56_008147</name>
</gene>
<name>A0ABR0AC34_9CRUS</name>
<protein>
    <submittedName>
        <fullName evidence="1">Uncharacterized protein</fullName>
    </submittedName>
</protein>
<sequence length="82" mass="9889">MPKKDVTIRPWHSPLHRTVNEWEKAHFYYYSIIVYLHHRLTYTVQGFLSTYILQTAEVEQTKDSSMRNMRVLYCAVQVAERI</sequence>
<dbReference type="EMBL" id="JAOYFB010000037">
    <property type="protein sequence ID" value="KAK4022695.1"/>
    <property type="molecule type" value="Genomic_DNA"/>
</dbReference>
<evidence type="ECO:0000313" key="2">
    <source>
        <dbReference type="Proteomes" id="UP001234178"/>
    </source>
</evidence>
<dbReference type="Proteomes" id="UP001234178">
    <property type="component" value="Unassembled WGS sequence"/>
</dbReference>
<keyword evidence="2" id="KW-1185">Reference proteome</keyword>
<proteinExistence type="predicted"/>
<accession>A0ABR0AC34</accession>
<evidence type="ECO:0000313" key="1">
    <source>
        <dbReference type="EMBL" id="KAK4022695.1"/>
    </source>
</evidence>